<evidence type="ECO:0000313" key="3">
    <source>
        <dbReference type="EMBL" id="MDG4527547.1"/>
    </source>
</evidence>
<gene>
    <name evidence="1" type="primary">cps27N</name>
    <name evidence="2" type="ORF">ERS132539_01171</name>
    <name evidence="3" type="ORF">NOL13_09145</name>
</gene>
<sequence length="56" mass="6447">MATMSITRQMTISKEDVKKIQASNPTPLLQEVYASVDAKRHKVNLPKNWVEKYIKS</sequence>
<protein>
    <submittedName>
        <fullName evidence="1">Uncharacterized protein</fullName>
    </submittedName>
</protein>
<dbReference type="Proteomes" id="UP001152875">
    <property type="component" value="Unassembled WGS sequence"/>
</dbReference>
<dbReference type="AlphaFoldDB" id="M1VK45"/>
<name>M1VK45_STRSU</name>
<dbReference type="EMBL" id="FIJK01000024">
    <property type="protein sequence ID" value="CYW31039.1"/>
    <property type="molecule type" value="Genomic_DNA"/>
</dbReference>
<accession>M1VK45</accession>
<proteinExistence type="predicted"/>
<dbReference type="Proteomes" id="UP000069526">
    <property type="component" value="Unassembled WGS sequence"/>
</dbReference>
<organism evidence="1">
    <name type="scientific">Streptococcus suis</name>
    <dbReference type="NCBI Taxonomy" id="1307"/>
    <lineage>
        <taxon>Bacteria</taxon>
        <taxon>Bacillati</taxon>
        <taxon>Bacillota</taxon>
        <taxon>Bacilli</taxon>
        <taxon>Lactobacillales</taxon>
        <taxon>Streptococcaceae</taxon>
        <taxon>Streptococcus</taxon>
    </lineage>
</organism>
<dbReference type="EMBL" id="JANFMP010000029">
    <property type="protein sequence ID" value="MDG4527547.1"/>
    <property type="molecule type" value="Genomic_DNA"/>
</dbReference>
<evidence type="ECO:0000313" key="2">
    <source>
        <dbReference type="EMBL" id="CYW31039.1"/>
    </source>
</evidence>
<reference evidence="3" key="3">
    <citation type="submission" date="2022-07" db="EMBL/GenBank/DDBJ databases">
        <title>Whole Genome Sequencing of Streptococcus suis.</title>
        <authorList>
            <person name="Dai X."/>
            <person name="Huang J."/>
            <person name="Wang L."/>
        </authorList>
    </citation>
    <scope>NUCLEOTIDE SEQUENCE</scope>
    <source>
        <strain evidence="3">XNB2</strain>
    </source>
</reference>
<reference evidence="1" key="1">
    <citation type="journal article" date="2013" name="Appl. Environ. Microbiol.">
        <title>Genetic analysis of capsular polysaccharide synthesis gene clusters from all serotypes of Streptococcus suis: potential mechanisms for generation of capsular variation.</title>
        <authorList>
            <person name="Okura M."/>
            <person name="Takamatsu D."/>
            <person name="Maruyama F."/>
            <person name="Nozawa T."/>
            <person name="Nakagawa I."/>
            <person name="Osaki M."/>
            <person name="Sekizaki T."/>
            <person name="Gottschalk M."/>
            <person name="Kumagai Y."/>
            <person name="Hamada S."/>
        </authorList>
    </citation>
    <scope>NUCLEOTIDE SEQUENCE</scope>
    <source>
        <strain evidence="1">89-5259</strain>
    </source>
</reference>
<reference evidence="2 4" key="2">
    <citation type="submission" date="2016-02" db="EMBL/GenBank/DDBJ databases">
        <authorList>
            <consortium name="Pathogen Informatics"/>
        </authorList>
    </citation>
    <scope>NUCLEOTIDE SEQUENCE [LARGE SCALE GENOMIC DNA]</scope>
    <source>
        <strain evidence="2 4">SS1013</strain>
    </source>
</reference>
<evidence type="ECO:0000313" key="1">
    <source>
        <dbReference type="EMBL" id="BAM94964.1"/>
    </source>
</evidence>
<dbReference type="EMBL" id="AB737831">
    <property type="protein sequence ID" value="BAM94964.1"/>
    <property type="molecule type" value="Genomic_DNA"/>
</dbReference>
<dbReference type="RefSeq" id="WP_153309371.1">
    <property type="nucleotide sequence ID" value="NZ_CEIH01000178.1"/>
</dbReference>
<evidence type="ECO:0000313" key="4">
    <source>
        <dbReference type="Proteomes" id="UP000069526"/>
    </source>
</evidence>